<reference evidence="3 4" key="1">
    <citation type="submission" date="2015-01" db="EMBL/GenBank/DDBJ databases">
        <title>Comparative genomics of non-oral Prevotella species.</title>
        <authorList>
            <person name="Accetto T."/>
            <person name="Nograsek B."/>
            <person name="Avgustin G."/>
        </authorList>
    </citation>
    <scope>NUCLEOTIDE SEQUENCE [LARGE SCALE GENOMIC DNA]</scope>
    <source>
        <strain evidence="3 4">P5-119</strain>
    </source>
</reference>
<dbReference type="RefSeq" id="WP_042518794.1">
    <property type="nucleotide sequence ID" value="NZ_JXQK01000051.1"/>
</dbReference>
<dbReference type="Pfam" id="PF09335">
    <property type="entry name" value="VTT_dom"/>
    <property type="match status" value="1"/>
</dbReference>
<dbReference type="AlphaFoldDB" id="A0A0D0J032"/>
<evidence type="ECO:0000256" key="1">
    <source>
        <dbReference type="SAM" id="Phobius"/>
    </source>
</evidence>
<keyword evidence="4" id="KW-1185">Reference proteome</keyword>
<evidence type="ECO:0000313" key="4">
    <source>
        <dbReference type="Proteomes" id="UP000032046"/>
    </source>
</evidence>
<dbReference type="STRING" id="1602171.ST44_05520"/>
<feature type="transmembrane region" description="Helical" evidence="1">
    <location>
        <begin position="123"/>
        <end position="146"/>
    </location>
</feature>
<dbReference type="Proteomes" id="UP000032046">
    <property type="component" value="Unassembled WGS sequence"/>
</dbReference>
<dbReference type="EMBL" id="JXQK01000051">
    <property type="protein sequence ID" value="KIP62692.1"/>
    <property type="molecule type" value="Genomic_DNA"/>
</dbReference>
<accession>A0A0D0J032</accession>
<feature type="domain" description="VTT" evidence="2">
    <location>
        <begin position="28"/>
        <end position="143"/>
    </location>
</feature>
<keyword evidence="1" id="KW-0472">Membrane</keyword>
<name>A0A0D0J032_9BACT</name>
<organism evidence="3 4">
    <name type="scientific">Prevotella pectinovora</name>
    <dbReference type="NCBI Taxonomy" id="1602169"/>
    <lineage>
        <taxon>Bacteria</taxon>
        <taxon>Pseudomonadati</taxon>
        <taxon>Bacteroidota</taxon>
        <taxon>Bacteroidia</taxon>
        <taxon>Bacteroidales</taxon>
        <taxon>Prevotellaceae</taxon>
        <taxon>Prevotella</taxon>
    </lineage>
</organism>
<gene>
    <name evidence="3" type="ORF">ST44_05520</name>
</gene>
<dbReference type="InterPro" id="IPR051311">
    <property type="entry name" value="DedA_domain"/>
</dbReference>
<evidence type="ECO:0000313" key="3">
    <source>
        <dbReference type="EMBL" id="KIP62692.1"/>
    </source>
</evidence>
<evidence type="ECO:0000259" key="2">
    <source>
        <dbReference type="Pfam" id="PF09335"/>
    </source>
</evidence>
<dbReference type="InterPro" id="IPR032816">
    <property type="entry name" value="VTT_dom"/>
</dbReference>
<feature type="transmembrane region" description="Helical" evidence="1">
    <location>
        <begin position="44"/>
        <end position="63"/>
    </location>
</feature>
<dbReference type="PANTHER" id="PTHR42709:SF4">
    <property type="entry name" value="INNER MEMBRANE PROTEIN YQAA"/>
    <property type="match status" value="1"/>
</dbReference>
<comment type="caution">
    <text evidence="3">The sequence shown here is derived from an EMBL/GenBank/DDBJ whole genome shotgun (WGS) entry which is preliminary data.</text>
</comment>
<protein>
    <submittedName>
        <fullName evidence="3">Membrane protein</fullName>
    </submittedName>
</protein>
<keyword evidence="1" id="KW-1133">Transmembrane helix</keyword>
<feature type="transmembrane region" description="Helical" evidence="1">
    <location>
        <begin position="95"/>
        <end position="117"/>
    </location>
</feature>
<keyword evidence="1" id="KW-0812">Transmembrane</keyword>
<dbReference type="PANTHER" id="PTHR42709">
    <property type="entry name" value="ALKALINE PHOSPHATASE LIKE PROTEIN"/>
    <property type="match status" value="1"/>
</dbReference>
<sequence>MTEFLAQFGYLGMFISALLAGSVLPFNSEVVIGALKVMGLDPWILLIAGTVGNVLGGLFNYWIGTFGRMDWIEKYLHIKEEKIERAQRFMAGRGALMAFFAFVPIIGSAITVALGLMRANLPVTTLSMAVGKFIRYALIVFGIQLFQ</sequence>
<proteinExistence type="predicted"/>